<dbReference type="Proteomes" id="UP001320706">
    <property type="component" value="Unassembled WGS sequence"/>
</dbReference>
<dbReference type="EMBL" id="JAMKPW020000006">
    <property type="protein sequence ID" value="KAK8217142.1"/>
    <property type="molecule type" value="Genomic_DNA"/>
</dbReference>
<keyword evidence="2" id="KW-1185">Reference proteome</keyword>
<organism evidence="1 2">
    <name type="scientific">Zalaria obscura</name>
    <dbReference type="NCBI Taxonomy" id="2024903"/>
    <lineage>
        <taxon>Eukaryota</taxon>
        <taxon>Fungi</taxon>
        <taxon>Dikarya</taxon>
        <taxon>Ascomycota</taxon>
        <taxon>Pezizomycotina</taxon>
        <taxon>Dothideomycetes</taxon>
        <taxon>Dothideomycetidae</taxon>
        <taxon>Dothideales</taxon>
        <taxon>Zalariaceae</taxon>
        <taxon>Zalaria</taxon>
    </lineage>
</organism>
<gene>
    <name evidence="1" type="ORF">M8818_001393</name>
</gene>
<protein>
    <submittedName>
        <fullName evidence="1">Uncharacterized protein</fullName>
    </submittedName>
</protein>
<name>A0ACC3SK32_9PEZI</name>
<comment type="caution">
    <text evidence="1">The sequence shown here is derived from an EMBL/GenBank/DDBJ whole genome shotgun (WGS) entry which is preliminary data.</text>
</comment>
<accession>A0ACC3SK32</accession>
<evidence type="ECO:0000313" key="2">
    <source>
        <dbReference type="Proteomes" id="UP001320706"/>
    </source>
</evidence>
<reference evidence="1" key="1">
    <citation type="submission" date="2024-02" db="EMBL/GenBank/DDBJ databases">
        <title>Metagenome Assembled Genome of Zalaria obscura JY119.</title>
        <authorList>
            <person name="Vighnesh L."/>
            <person name="Jagadeeshwari U."/>
            <person name="Venkata Ramana C."/>
            <person name="Sasikala C."/>
        </authorList>
    </citation>
    <scope>NUCLEOTIDE SEQUENCE</scope>
    <source>
        <strain evidence="1">JY119</strain>
    </source>
</reference>
<proteinExistence type="predicted"/>
<sequence>MSAAVQHGQTNGYGPAAGLEDAQERFYDQMLKLREEVLADRHHLFKLPAAVREQLRSQAPAPAARAPPASGVINGTNAEISQSTNQTAFQSNVAQTTLPAPAADTTRSVSYSGIDPVLLTKSDDLVRAEAQLKRQRIERELKDAFDQRKHSSRDRDSGGEPTSLIALSDILQKALEIVKPISGLEPAPIERVSPGSSFDENSYYSSQANDWSSGSPNSRQSEAAAVDAAEPTVQVSQRGGEAPASDIVSFPTQQTSGLNSLDLQAHAAKPPMTQEELYKYYEDASYASDGVVDGEESDYSPPAADAFTGTDADIDGEGEAMDLDDGMHSIELILPLRSNSLVDSIEYTPQILQPAEPPSPQVIKNHLTQIAAPQPSRVSPLAVTKVPALSQPEYHNGGQNPQFSSSRVQAQTMTRTASEASMPSPRYSGQEAGNSGSKRRSRRPLNKKRKREGEAPTSAKKGRERPAALSPEPYIKDEPVSPPPFATIADVPGVMRRPTYAPNPDVEVVSPRDHIRARQGQTYEQPLAQVPRYAYEPSSRPAMIRVDSPSSPRARPRRDDRDLRRVASLHAAQRPYSPVTYSPVAPYRAASQNFSDHPGRHVPVYSGEEVVRVPEGHYARPGRVSPPHLREVTDQYVQRVYSPAPMAPPPPPPTRRIVMDQYGNKYYAAEPEPIQRASVAPPARQEILYERAPSRMSTACVPRGPQSVHGDDGRIDMPPPPPVHRMTVQPESEAPVYRTYQREISMRPPEPQYFREEPTQIYYRESAAPSQRHASVQAYEPAQPAYIQRAYSVRPENGHVPETRYLSRQPTVAPVEYVRRQPEAATLEPAVRAVSRAASGRYGQALYEYAEPAPPERPQSVVRYAREEDIQGSKTLDPYGRELRRY</sequence>
<evidence type="ECO:0000313" key="1">
    <source>
        <dbReference type="EMBL" id="KAK8217142.1"/>
    </source>
</evidence>